<feature type="signal peptide" evidence="1">
    <location>
        <begin position="1"/>
        <end position="25"/>
    </location>
</feature>
<keyword evidence="3" id="KW-1185">Reference proteome</keyword>
<evidence type="ECO:0000313" key="3">
    <source>
        <dbReference type="Proteomes" id="UP001239909"/>
    </source>
</evidence>
<accession>A0ABQ6LK23</accession>
<evidence type="ECO:0000256" key="1">
    <source>
        <dbReference type="SAM" id="SignalP"/>
    </source>
</evidence>
<proteinExistence type="predicted"/>
<protein>
    <recommendedName>
        <fullName evidence="4">Outer membrane protein beta-barrel domain-containing protein</fullName>
    </recommendedName>
</protein>
<sequence>MTETLTARRLPSLATAGLAAALALAAPGDAPRADGLIPLEDDGWRFVIAPYAFLPLLTDVESGLGGVSTEATIWMDDLLENLNMAFAGRGEAWYDRFGVTVDGYYASLDGGGRSSLGPGPFTLNADIESDQSYVTFLGGYRVLQTEWQPGRGLAVDLMAGARWNRLVQDVDFRLSAGVGPGRVRSIGGNAVWWEPVIGARIGAAVAEDWTLGMRAEFGGFGAGGDNLQWHVLLGADYAITESISLRAGWQFYGIDFEADAKLGRFRLNLFQTGPYLAAAFRF</sequence>
<dbReference type="EMBL" id="BSYI01000021">
    <property type="protein sequence ID" value="GMG83612.1"/>
    <property type="molecule type" value="Genomic_DNA"/>
</dbReference>
<comment type="caution">
    <text evidence="2">The sequence shown here is derived from an EMBL/GenBank/DDBJ whole genome shotgun (WGS) entry which is preliminary data.</text>
</comment>
<dbReference type="RefSeq" id="WP_285672403.1">
    <property type="nucleotide sequence ID" value="NZ_BSYI01000021.1"/>
</dbReference>
<dbReference type="SUPFAM" id="SSF56925">
    <property type="entry name" value="OMPA-like"/>
    <property type="match status" value="1"/>
</dbReference>
<keyword evidence="1" id="KW-0732">Signal</keyword>
<evidence type="ECO:0000313" key="2">
    <source>
        <dbReference type="EMBL" id="GMG83612.1"/>
    </source>
</evidence>
<evidence type="ECO:0008006" key="4">
    <source>
        <dbReference type="Google" id="ProtNLM"/>
    </source>
</evidence>
<feature type="chain" id="PRO_5046066135" description="Outer membrane protein beta-barrel domain-containing protein" evidence="1">
    <location>
        <begin position="26"/>
        <end position="282"/>
    </location>
</feature>
<reference evidence="2 3" key="1">
    <citation type="submission" date="2023-04" db="EMBL/GenBank/DDBJ databases">
        <title>Marinoamorphus aggregata gen. nov., sp. Nov., isolate from tissue of brittle star Ophioplocus japonicus.</title>
        <authorList>
            <person name="Kawano K."/>
            <person name="Sawayama S."/>
            <person name="Nakagawa S."/>
        </authorList>
    </citation>
    <scope>NUCLEOTIDE SEQUENCE [LARGE SCALE GENOMIC DNA]</scope>
    <source>
        <strain evidence="2 3">NKW23</strain>
    </source>
</reference>
<name>A0ABQ6LK23_9RHOB</name>
<dbReference type="Proteomes" id="UP001239909">
    <property type="component" value="Unassembled WGS sequence"/>
</dbReference>
<gene>
    <name evidence="2" type="ORF">LNKW23_28250</name>
</gene>
<dbReference type="InterPro" id="IPR011250">
    <property type="entry name" value="OMP/PagP_B-barrel"/>
</dbReference>
<organism evidence="2 3">
    <name type="scientific">Paralimibaculum aggregatum</name>
    <dbReference type="NCBI Taxonomy" id="3036245"/>
    <lineage>
        <taxon>Bacteria</taxon>
        <taxon>Pseudomonadati</taxon>
        <taxon>Pseudomonadota</taxon>
        <taxon>Alphaproteobacteria</taxon>
        <taxon>Rhodobacterales</taxon>
        <taxon>Paracoccaceae</taxon>
        <taxon>Paralimibaculum</taxon>
    </lineage>
</organism>